<reference evidence="12" key="1">
    <citation type="journal article" date="2021" name="Sci. Adv.">
        <title>The American lobster genome reveals insights on longevity, neural, and immune adaptations.</title>
        <authorList>
            <person name="Polinski J.M."/>
            <person name="Zimin A.V."/>
            <person name="Clark K.F."/>
            <person name="Kohn A.B."/>
            <person name="Sadowski N."/>
            <person name="Timp W."/>
            <person name="Ptitsyn A."/>
            <person name="Khanna P."/>
            <person name="Romanova D.Y."/>
            <person name="Williams P."/>
            <person name="Greenwood S.J."/>
            <person name="Moroz L.L."/>
            <person name="Walt D.R."/>
            <person name="Bodnar A.G."/>
        </authorList>
    </citation>
    <scope>NUCLEOTIDE SEQUENCE</scope>
    <source>
        <strain evidence="12">GMGI-L3</strain>
    </source>
</reference>
<comment type="similarity">
    <text evidence="2">Belongs to the peptidase M20A family.</text>
</comment>
<dbReference type="Gene3D" id="3.30.70.360">
    <property type="match status" value="1"/>
</dbReference>
<dbReference type="InterPro" id="IPR010159">
    <property type="entry name" value="N-acyl_aa_amidohydrolase"/>
</dbReference>
<evidence type="ECO:0000256" key="4">
    <source>
        <dbReference type="ARBA" id="ARBA00022490"/>
    </source>
</evidence>
<evidence type="ECO:0000256" key="1">
    <source>
        <dbReference type="ARBA" id="ARBA00004496"/>
    </source>
</evidence>
<evidence type="ECO:0000313" key="13">
    <source>
        <dbReference type="Proteomes" id="UP000747542"/>
    </source>
</evidence>
<dbReference type="GO" id="GO:0006520">
    <property type="term" value="P:amino acid metabolic process"/>
    <property type="evidence" value="ECO:0007669"/>
    <property type="project" value="InterPro"/>
</dbReference>
<dbReference type="Gene3D" id="1.10.150.900">
    <property type="match status" value="1"/>
</dbReference>
<evidence type="ECO:0000256" key="7">
    <source>
        <dbReference type="ARBA" id="ARBA00022833"/>
    </source>
</evidence>
<dbReference type="FunFam" id="1.10.150.900:FF:000001">
    <property type="entry name" value="Aminoacylase-1, putative"/>
    <property type="match status" value="1"/>
</dbReference>
<dbReference type="PANTHER" id="PTHR45892:SF1">
    <property type="entry name" value="AMINOACYLASE-1"/>
    <property type="match status" value="1"/>
</dbReference>
<feature type="binding site" evidence="10">
    <location>
        <position position="342"/>
    </location>
    <ligand>
        <name>Zn(2+)</name>
        <dbReference type="ChEBI" id="CHEBI:29105"/>
        <label>2</label>
    </ligand>
</feature>
<dbReference type="Proteomes" id="UP000747542">
    <property type="component" value="Unassembled WGS sequence"/>
</dbReference>
<keyword evidence="4" id="KW-0963">Cytoplasm</keyword>
<feature type="binding site" evidence="10">
    <location>
        <position position="116"/>
    </location>
    <ligand>
        <name>Zn(2+)</name>
        <dbReference type="ChEBI" id="CHEBI:29105"/>
        <label>2</label>
    </ligand>
</feature>
<feature type="binding site" evidence="10">
    <location>
        <position position="143"/>
    </location>
    <ligand>
        <name>Zn(2+)</name>
        <dbReference type="ChEBI" id="CHEBI:29105"/>
        <label>1</label>
    </ligand>
</feature>
<dbReference type="EC" id="3.5.1.14" evidence="3"/>
<evidence type="ECO:0000313" key="12">
    <source>
        <dbReference type="EMBL" id="KAG7155682.1"/>
    </source>
</evidence>
<evidence type="ECO:0000256" key="10">
    <source>
        <dbReference type="PIRSR" id="PIRSR036696-2"/>
    </source>
</evidence>
<dbReference type="EMBL" id="JAHLQT010041065">
    <property type="protein sequence ID" value="KAG7155682.1"/>
    <property type="molecule type" value="Genomic_DNA"/>
</dbReference>
<feature type="active site" description="Proton acceptor" evidence="9">
    <location>
        <position position="115"/>
    </location>
</feature>
<dbReference type="Pfam" id="PF01546">
    <property type="entry name" value="Peptidase_M20"/>
    <property type="match status" value="1"/>
</dbReference>
<evidence type="ECO:0000256" key="3">
    <source>
        <dbReference type="ARBA" id="ARBA00011913"/>
    </source>
</evidence>
<dbReference type="Gene3D" id="3.40.630.10">
    <property type="entry name" value="Zn peptidases"/>
    <property type="match status" value="1"/>
</dbReference>
<accession>A0A8J5JBS5</accession>
<feature type="non-terminal residue" evidence="12">
    <location>
        <position position="1"/>
    </location>
</feature>
<keyword evidence="6" id="KW-0378">Hydrolase</keyword>
<keyword evidence="5 10" id="KW-0479">Metal-binding</keyword>
<feature type="binding site" evidence="10">
    <location>
        <position position="81"/>
    </location>
    <ligand>
        <name>Zn(2+)</name>
        <dbReference type="ChEBI" id="CHEBI:29105"/>
        <label>1</label>
    </ligand>
</feature>
<evidence type="ECO:0000256" key="5">
    <source>
        <dbReference type="ARBA" id="ARBA00022723"/>
    </source>
</evidence>
<dbReference type="GO" id="GO:0005737">
    <property type="term" value="C:cytoplasm"/>
    <property type="evidence" value="ECO:0007669"/>
    <property type="project" value="UniProtKB-SubCell"/>
</dbReference>
<evidence type="ECO:0000259" key="11">
    <source>
        <dbReference type="Pfam" id="PF07687"/>
    </source>
</evidence>
<proteinExistence type="inferred from homology"/>
<feature type="binding site" evidence="10">
    <location>
        <position position="48"/>
    </location>
    <ligand>
        <name>Zn(2+)</name>
        <dbReference type="ChEBI" id="CHEBI:29105"/>
        <label>1</label>
    </ligand>
</feature>
<dbReference type="NCBIfam" id="TIGR01880">
    <property type="entry name" value="Ac-peptdase-euk"/>
    <property type="match status" value="1"/>
</dbReference>
<dbReference type="PANTHER" id="PTHR45892">
    <property type="entry name" value="AMINOACYLASE-1"/>
    <property type="match status" value="1"/>
</dbReference>
<dbReference type="GO" id="GO:0046872">
    <property type="term" value="F:metal ion binding"/>
    <property type="evidence" value="ECO:0007669"/>
    <property type="project" value="UniProtKB-KW"/>
</dbReference>
<dbReference type="PROSITE" id="PS00759">
    <property type="entry name" value="ARGE_DAPE_CPG2_2"/>
    <property type="match status" value="1"/>
</dbReference>
<dbReference type="InterPro" id="IPR002933">
    <property type="entry name" value="Peptidase_M20"/>
</dbReference>
<dbReference type="AlphaFoldDB" id="A0A8J5JBS5"/>
<dbReference type="PIRSF" id="PIRSF036696">
    <property type="entry name" value="ACY-1"/>
    <property type="match status" value="1"/>
</dbReference>
<keyword evidence="13" id="KW-1185">Reference proteome</keyword>
<sequence>SCTEFLRGQAEELGAACQVIECVPGKPNVIMTLVGDDPTLPSFLLNSHTDVVPVFPEHWKYDPFSAHKDGEGNIYGRGTQDMKSVGIQYLEALKRLKKDGHKFLRTIHLTFVPDEEVSGGNGMGRLVETKVFREMNVGLGLDEGYSSTDNKMLVFYGERSSKAVKIKCSGQPGHGSQFLPNTAGEKLRKIINTFLDYREQQQQKLRDNPRLSLGDVTTINLTSLEGGVQPNVVPSELYVGFDVRVPPSELDHFETMVAGWCKEAGHGVSYVFDEKALDSKEMTCAEDGKNPWWDAFSDACKKENIELEKGIFPAGTDSHYVRKLGIDVLGFSPMNNTPRLLHDHNEYLNEKVFLRGIDIYATIIPALANVKSF</sequence>
<evidence type="ECO:0000256" key="9">
    <source>
        <dbReference type="PIRSR" id="PIRSR036696-1"/>
    </source>
</evidence>
<protein>
    <recommendedName>
        <fullName evidence="3">N-acyl-aliphatic-L-amino acid amidohydrolase</fullName>
        <ecNumber evidence="3">3.5.1.14</ecNumber>
    </recommendedName>
    <alternativeName>
        <fullName evidence="8">N-acyl-L-amino-acid amidohydrolase</fullName>
    </alternativeName>
</protein>
<dbReference type="FunFam" id="3.30.70.360:FF:000005">
    <property type="entry name" value="Putative Aminoacylase-1"/>
    <property type="match status" value="1"/>
</dbReference>
<dbReference type="SUPFAM" id="SSF55031">
    <property type="entry name" value="Bacterial exopeptidase dimerisation domain"/>
    <property type="match status" value="1"/>
</dbReference>
<dbReference type="InterPro" id="IPR011650">
    <property type="entry name" value="Peptidase_M20_dimer"/>
</dbReference>
<dbReference type="GO" id="GO:0004046">
    <property type="term" value="F:aminoacylase activity"/>
    <property type="evidence" value="ECO:0007669"/>
    <property type="project" value="UniProtKB-EC"/>
</dbReference>
<dbReference type="InterPro" id="IPR052083">
    <property type="entry name" value="Aminoacylase-1_M20A"/>
</dbReference>
<organism evidence="12 13">
    <name type="scientific">Homarus americanus</name>
    <name type="common">American lobster</name>
    <dbReference type="NCBI Taxonomy" id="6706"/>
    <lineage>
        <taxon>Eukaryota</taxon>
        <taxon>Metazoa</taxon>
        <taxon>Ecdysozoa</taxon>
        <taxon>Arthropoda</taxon>
        <taxon>Crustacea</taxon>
        <taxon>Multicrustacea</taxon>
        <taxon>Malacostraca</taxon>
        <taxon>Eumalacostraca</taxon>
        <taxon>Eucarida</taxon>
        <taxon>Decapoda</taxon>
        <taxon>Pleocyemata</taxon>
        <taxon>Astacidea</taxon>
        <taxon>Nephropoidea</taxon>
        <taxon>Nephropidae</taxon>
        <taxon>Homarus</taxon>
    </lineage>
</organism>
<comment type="cofactor">
    <cofactor evidence="10">
        <name>Zn(2+)</name>
        <dbReference type="ChEBI" id="CHEBI:29105"/>
    </cofactor>
    <text evidence="10">Binds 2 Zn(2+) ions per subunit.</text>
</comment>
<dbReference type="SUPFAM" id="SSF53187">
    <property type="entry name" value="Zn-dependent exopeptidases"/>
    <property type="match status" value="1"/>
</dbReference>
<comment type="subcellular location">
    <subcellularLocation>
        <location evidence="1">Cytoplasm</location>
    </subcellularLocation>
</comment>
<evidence type="ECO:0000256" key="2">
    <source>
        <dbReference type="ARBA" id="ARBA00006247"/>
    </source>
</evidence>
<feature type="domain" description="Peptidase M20 dimerisation" evidence="11">
    <location>
        <begin position="156"/>
        <end position="264"/>
    </location>
</feature>
<name>A0A8J5JBS5_HOMAM</name>
<dbReference type="InterPro" id="IPR036264">
    <property type="entry name" value="Bact_exopeptidase_dim_dom"/>
</dbReference>
<dbReference type="Pfam" id="PF07687">
    <property type="entry name" value="M20_dimer"/>
    <property type="match status" value="1"/>
</dbReference>
<dbReference type="InterPro" id="IPR001261">
    <property type="entry name" value="ArgE/DapE_CS"/>
</dbReference>
<keyword evidence="7 10" id="KW-0862">Zinc</keyword>
<evidence type="ECO:0000256" key="6">
    <source>
        <dbReference type="ARBA" id="ARBA00022801"/>
    </source>
</evidence>
<comment type="caution">
    <text evidence="12">The sequence shown here is derived from an EMBL/GenBank/DDBJ whole genome shotgun (WGS) entry which is preliminary data.</text>
</comment>
<feature type="binding site" evidence="10">
    <location>
        <position position="81"/>
    </location>
    <ligand>
        <name>Zn(2+)</name>
        <dbReference type="ChEBI" id="CHEBI:29105"/>
        <label>2</label>
    </ligand>
</feature>
<feature type="active site" evidence="9">
    <location>
        <position position="50"/>
    </location>
</feature>
<gene>
    <name evidence="12" type="primary">Acy1-L4</name>
    <name evidence="12" type="ORF">Hamer_G016062</name>
</gene>
<evidence type="ECO:0000256" key="8">
    <source>
        <dbReference type="ARBA" id="ARBA00029656"/>
    </source>
</evidence>